<keyword evidence="2" id="KW-1185">Reference proteome</keyword>
<organism evidence="1 2">
    <name type="scientific">Colletotrichum zoysiae</name>
    <dbReference type="NCBI Taxonomy" id="1216348"/>
    <lineage>
        <taxon>Eukaryota</taxon>
        <taxon>Fungi</taxon>
        <taxon>Dikarya</taxon>
        <taxon>Ascomycota</taxon>
        <taxon>Pezizomycotina</taxon>
        <taxon>Sordariomycetes</taxon>
        <taxon>Hypocreomycetidae</taxon>
        <taxon>Glomerellales</taxon>
        <taxon>Glomerellaceae</taxon>
        <taxon>Colletotrichum</taxon>
        <taxon>Colletotrichum graminicola species complex</taxon>
    </lineage>
</organism>
<comment type="caution">
    <text evidence="1">The sequence shown here is derived from an EMBL/GenBank/DDBJ whole genome shotgun (WGS) entry which is preliminary data.</text>
</comment>
<sequence length="140" mass="15281">MGTIAAQPTSSGVACRLPSIGHSQCWFTKPRRLSPESQVSVTSSPAVHNTRVPGQEWKSSAAALAFVRSCQNHPCTRHVSGIYSTYTMEKNARCHPVSQLICANKHRTNSSFAISRLPCSSKALACGYAMQVYRRALAWV</sequence>
<dbReference type="Proteomes" id="UP001232148">
    <property type="component" value="Unassembled WGS sequence"/>
</dbReference>
<proteinExistence type="predicted"/>
<gene>
    <name evidence="1" type="ORF">LX32DRAFT_81218</name>
</gene>
<evidence type="ECO:0000313" key="2">
    <source>
        <dbReference type="Proteomes" id="UP001232148"/>
    </source>
</evidence>
<reference evidence="1" key="1">
    <citation type="submission" date="2021-06" db="EMBL/GenBank/DDBJ databases">
        <title>Comparative genomics, transcriptomics and evolutionary studies reveal genomic signatures of adaptation to plant cell wall in hemibiotrophic fungi.</title>
        <authorList>
            <consortium name="DOE Joint Genome Institute"/>
            <person name="Baroncelli R."/>
            <person name="Diaz J.F."/>
            <person name="Benocci T."/>
            <person name="Peng M."/>
            <person name="Battaglia E."/>
            <person name="Haridas S."/>
            <person name="Andreopoulos W."/>
            <person name="Labutti K."/>
            <person name="Pangilinan J."/>
            <person name="Floch G.L."/>
            <person name="Makela M.R."/>
            <person name="Henrissat B."/>
            <person name="Grigoriev I.V."/>
            <person name="Crouch J.A."/>
            <person name="De Vries R.P."/>
            <person name="Sukno S.A."/>
            <person name="Thon M.R."/>
        </authorList>
    </citation>
    <scope>NUCLEOTIDE SEQUENCE</scope>
    <source>
        <strain evidence="1">MAFF235873</strain>
    </source>
</reference>
<dbReference type="AlphaFoldDB" id="A0AAD9LWJ1"/>
<protein>
    <submittedName>
        <fullName evidence="1">Uncharacterized protein</fullName>
    </submittedName>
</protein>
<dbReference type="EMBL" id="MU842952">
    <property type="protein sequence ID" value="KAK2024881.1"/>
    <property type="molecule type" value="Genomic_DNA"/>
</dbReference>
<evidence type="ECO:0000313" key="1">
    <source>
        <dbReference type="EMBL" id="KAK2024881.1"/>
    </source>
</evidence>
<accession>A0AAD9LWJ1</accession>
<name>A0AAD9LWJ1_9PEZI</name>